<dbReference type="SUPFAM" id="SSF53850">
    <property type="entry name" value="Periplasmic binding protein-like II"/>
    <property type="match status" value="1"/>
</dbReference>
<dbReference type="NCBIfam" id="TIGR02136">
    <property type="entry name" value="ptsS_2"/>
    <property type="match status" value="1"/>
</dbReference>
<name>A0ABX1VA45_9PLAN</name>
<evidence type="ECO:0000313" key="6">
    <source>
        <dbReference type="EMBL" id="NNJ24955.1"/>
    </source>
</evidence>
<proteinExistence type="inferred from homology"/>
<organism evidence="6 7">
    <name type="scientific">Alienimonas chondri</name>
    <dbReference type="NCBI Taxonomy" id="2681879"/>
    <lineage>
        <taxon>Bacteria</taxon>
        <taxon>Pseudomonadati</taxon>
        <taxon>Planctomycetota</taxon>
        <taxon>Planctomycetia</taxon>
        <taxon>Planctomycetales</taxon>
        <taxon>Planctomycetaceae</taxon>
        <taxon>Alienimonas</taxon>
    </lineage>
</organism>
<evidence type="ECO:0000259" key="5">
    <source>
        <dbReference type="Pfam" id="PF12849"/>
    </source>
</evidence>
<evidence type="ECO:0000256" key="4">
    <source>
        <dbReference type="RuleBase" id="RU367119"/>
    </source>
</evidence>
<feature type="domain" description="PBP" evidence="5">
    <location>
        <begin position="78"/>
        <end position="333"/>
    </location>
</feature>
<keyword evidence="2 4" id="KW-0813">Transport</keyword>
<protein>
    <recommendedName>
        <fullName evidence="4">Phosphate-binding protein</fullName>
    </recommendedName>
</protein>
<comment type="caution">
    <text evidence="6">The sequence shown here is derived from an EMBL/GenBank/DDBJ whole genome shotgun (WGS) entry which is preliminary data.</text>
</comment>
<dbReference type="PROSITE" id="PS51257">
    <property type="entry name" value="PROKAR_LIPOPROTEIN"/>
    <property type="match status" value="1"/>
</dbReference>
<dbReference type="Gene3D" id="3.40.190.10">
    <property type="entry name" value="Periplasmic binding protein-like II"/>
    <property type="match status" value="2"/>
</dbReference>
<gene>
    <name evidence="6" type="primary">pstS</name>
    <name evidence="6" type="ORF">LzC2_10170</name>
</gene>
<comment type="function">
    <text evidence="4">Involved in the system for phosphate transport across the cytoplasmic membrane.</text>
</comment>
<evidence type="ECO:0000256" key="2">
    <source>
        <dbReference type="ARBA" id="ARBA00022448"/>
    </source>
</evidence>
<dbReference type="RefSeq" id="WP_171184448.1">
    <property type="nucleotide sequence ID" value="NZ_WTPX01000021.1"/>
</dbReference>
<dbReference type="PANTHER" id="PTHR30570">
    <property type="entry name" value="PERIPLASMIC PHOSPHATE BINDING COMPONENT OF PHOSPHATE ABC TRANSPORTER"/>
    <property type="match status" value="1"/>
</dbReference>
<dbReference type="InterPro" id="IPR024370">
    <property type="entry name" value="PBP_domain"/>
</dbReference>
<evidence type="ECO:0000256" key="3">
    <source>
        <dbReference type="ARBA" id="ARBA00022729"/>
    </source>
</evidence>
<dbReference type="Pfam" id="PF12849">
    <property type="entry name" value="PBP_like_2"/>
    <property type="match status" value="1"/>
</dbReference>
<dbReference type="InterPro" id="IPR050811">
    <property type="entry name" value="Phosphate_ABC_transporter"/>
</dbReference>
<reference evidence="6 7" key="1">
    <citation type="journal article" date="2020" name="Syst. Appl. Microbiol.">
        <title>Alienimonas chondri sp. nov., a novel planctomycete isolated from the biofilm of the red alga Chondrus crispus.</title>
        <authorList>
            <person name="Vitorino I."/>
            <person name="Albuquerque L."/>
            <person name="Wiegand S."/>
            <person name="Kallscheuer N."/>
            <person name="da Costa M.S."/>
            <person name="Lobo-da-Cunha A."/>
            <person name="Jogler C."/>
            <person name="Lage O.M."/>
        </authorList>
    </citation>
    <scope>NUCLEOTIDE SEQUENCE [LARGE SCALE GENOMIC DNA]</scope>
    <source>
        <strain evidence="6 7">LzC2</strain>
    </source>
</reference>
<evidence type="ECO:0000313" key="7">
    <source>
        <dbReference type="Proteomes" id="UP000609651"/>
    </source>
</evidence>
<keyword evidence="3 4" id="KW-0732">Signal</keyword>
<dbReference type="InterPro" id="IPR011862">
    <property type="entry name" value="Phos-bd"/>
</dbReference>
<evidence type="ECO:0000256" key="1">
    <source>
        <dbReference type="ARBA" id="ARBA00008725"/>
    </source>
</evidence>
<dbReference type="CDD" id="cd13566">
    <property type="entry name" value="PBP2_phosphate"/>
    <property type="match status" value="1"/>
</dbReference>
<dbReference type="PANTHER" id="PTHR30570:SF6">
    <property type="entry name" value="PHOSPHATE-BINDING PROTEIN PSTS"/>
    <property type="match status" value="1"/>
</dbReference>
<sequence>MSRPPLRVLFALSLAGLTAFGCSSNDDALSGAGGDVAGSVTEAPVARPADGGDGEVVSADAVPVDADLPVYERGEVVTGTITSKGSDTMRAVMDYWTEGFEEFHPAVDTELESKGSSSAPTALIEGTALIGVMSRPMKDSEIQAFEAKYGYKPTELKTSRDLLAVFVNKDNPVEHLTLPQVDAIFSANRNLGMEEPITRWGQAGVDGPLAEQSISLYGRNSASGTYGYFKEVALGDGDYSNAVKEQSGTSGSVQAVADDAAGIAYSGVGGTIAGVRALPLAADEGGEYFEPSVENADTGDYPLARFLLIYVNKAPDQDLDPLPREFLKYVFSKQGQQKVVQAGYFPISAEEAADQLEVAGISADAN</sequence>
<dbReference type="Proteomes" id="UP000609651">
    <property type="component" value="Unassembled WGS sequence"/>
</dbReference>
<comment type="similarity">
    <text evidence="1 4">Belongs to the PstS family.</text>
</comment>
<feature type="signal peptide" evidence="4">
    <location>
        <begin position="1"/>
        <end position="21"/>
    </location>
</feature>
<accession>A0ABX1VA45</accession>
<dbReference type="EMBL" id="WTPX01000021">
    <property type="protein sequence ID" value="NNJ24955.1"/>
    <property type="molecule type" value="Genomic_DNA"/>
</dbReference>
<feature type="chain" id="PRO_5044961264" description="Phosphate-binding protein" evidence="4">
    <location>
        <begin position="22"/>
        <end position="366"/>
    </location>
</feature>
<keyword evidence="7" id="KW-1185">Reference proteome</keyword>
<keyword evidence="4" id="KW-0592">Phosphate transport</keyword>